<dbReference type="SUPFAM" id="SSF46689">
    <property type="entry name" value="Homeodomain-like"/>
    <property type="match status" value="1"/>
</dbReference>
<keyword evidence="10" id="KW-0539">Nucleus</keyword>
<feature type="region of interest" description="Disordered" evidence="14">
    <location>
        <begin position="1439"/>
        <end position="1468"/>
    </location>
</feature>
<dbReference type="InterPro" id="IPR001487">
    <property type="entry name" value="Bromodomain"/>
</dbReference>
<dbReference type="PROSITE" id="PS50014">
    <property type="entry name" value="BROMODOMAIN_2"/>
    <property type="match status" value="1"/>
</dbReference>
<evidence type="ECO:0000256" key="2">
    <source>
        <dbReference type="ARBA" id="ARBA00007444"/>
    </source>
</evidence>
<dbReference type="Pfam" id="PF04218">
    <property type="entry name" value="CENP-B_N"/>
    <property type="match status" value="1"/>
</dbReference>
<dbReference type="SMART" id="SM00297">
    <property type="entry name" value="BROMO"/>
    <property type="match status" value="1"/>
</dbReference>
<comment type="subcellular location">
    <subcellularLocation>
        <location evidence="1">Nucleus</location>
    </subcellularLocation>
</comment>
<dbReference type="PROSITE" id="PS50016">
    <property type="entry name" value="ZF_PHD_2"/>
    <property type="match status" value="2"/>
</dbReference>
<evidence type="ECO:0000256" key="11">
    <source>
        <dbReference type="PROSITE-ProRule" id="PRU00035"/>
    </source>
</evidence>
<feature type="region of interest" description="Disordered" evidence="14">
    <location>
        <begin position="1185"/>
        <end position="1270"/>
    </location>
</feature>
<dbReference type="InterPro" id="IPR001965">
    <property type="entry name" value="Znf_PHD"/>
</dbReference>
<dbReference type="SMART" id="SM00571">
    <property type="entry name" value="DDT"/>
    <property type="match status" value="1"/>
</dbReference>
<dbReference type="GO" id="GO:0005634">
    <property type="term" value="C:nucleus"/>
    <property type="evidence" value="ECO:0007669"/>
    <property type="project" value="UniProtKB-SubCell"/>
</dbReference>
<feature type="domain" description="PHD-type" evidence="16">
    <location>
        <begin position="1625"/>
        <end position="1675"/>
    </location>
</feature>
<feature type="compositionally biased region" description="Basic and acidic residues" evidence="14">
    <location>
        <begin position="470"/>
        <end position="480"/>
    </location>
</feature>
<dbReference type="SMART" id="SM00249">
    <property type="entry name" value="PHD"/>
    <property type="match status" value="2"/>
</dbReference>
<keyword evidence="8 11" id="KW-0103">Bromodomain</keyword>
<evidence type="ECO:0000256" key="9">
    <source>
        <dbReference type="ARBA" id="ARBA00023163"/>
    </source>
</evidence>
<dbReference type="CDD" id="cd15532">
    <property type="entry name" value="PHD2_CHD_II"/>
    <property type="match status" value="1"/>
</dbReference>
<dbReference type="PANTHER" id="PTHR45915:SF2">
    <property type="entry name" value="TOUTATIS, ISOFORM E"/>
    <property type="match status" value="1"/>
</dbReference>
<feature type="domain" description="Bromo" evidence="15">
    <location>
        <begin position="1798"/>
        <end position="1868"/>
    </location>
</feature>
<proteinExistence type="inferred from homology"/>
<feature type="compositionally biased region" description="Low complexity" evidence="14">
    <location>
        <begin position="139"/>
        <end position="167"/>
    </location>
</feature>
<evidence type="ECO:0000256" key="8">
    <source>
        <dbReference type="ARBA" id="ARBA00023117"/>
    </source>
</evidence>
<dbReference type="KEGG" id="clec:106664199"/>
<dbReference type="Pfam" id="PF02791">
    <property type="entry name" value="DDT"/>
    <property type="match status" value="1"/>
</dbReference>
<dbReference type="GO" id="GO:0000785">
    <property type="term" value="C:chromatin"/>
    <property type="evidence" value="ECO:0007669"/>
    <property type="project" value="TreeGrafter"/>
</dbReference>
<dbReference type="InterPro" id="IPR011011">
    <property type="entry name" value="Znf_FYVE_PHD"/>
</dbReference>
<dbReference type="CDD" id="cd15545">
    <property type="entry name" value="PHD_BAZ2A_like"/>
    <property type="match status" value="1"/>
</dbReference>
<evidence type="ECO:0000256" key="4">
    <source>
        <dbReference type="ARBA" id="ARBA00022771"/>
    </source>
</evidence>
<feature type="compositionally biased region" description="Basic and acidic residues" evidence="14">
    <location>
        <begin position="1"/>
        <end position="17"/>
    </location>
</feature>
<evidence type="ECO:0000256" key="13">
    <source>
        <dbReference type="SAM" id="Coils"/>
    </source>
</evidence>
<feature type="domain" description="DDT" evidence="17">
    <location>
        <begin position="864"/>
        <end position="926"/>
    </location>
</feature>
<feature type="compositionally biased region" description="Basic and acidic residues" evidence="14">
    <location>
        <begin position="730"/>
        <end position="748"/>
    </location>
</feature>
<evidence type="ECO:0000256" key="7">
    <source>
        <dbReference type="ARBA" id="ARBA00023054"/>
    </source>
</evidence>
<dbReference type="SUPFAM" id="SSF57903">
    <property type="entry name" value="FYVE/PHD zinc finger"/>
    <property type="match status" value="2"/>
</dbReference>
<keyword evidence="7 13" id="KW-0175">Coiled coil</keyword>
<feature type="compositionally biased region" description="Basic and acidic residues" evidence="14">
    <location>
        <begin position="1208"/>
        <end position="1217"/>
    </location>
</feature>
<feature type="region of interest" description="Disordered" evidence="14">
    <location>
        <begin position="189"/>
        <end position="241"/>
    </location>
</feature>
<evidence type="ECO:0000259" key="18">
    <source>
        <dbReference type="PROSITE" id="PS50982"/>
    </source>
</evidence>
<protein>
    <recommendedName>
        <fullName evidence="21">Bromodomain adjacent to zinc finger domain protein 2B</fullName>
    </recommendedName>
</protein>
<feature type="region of interest" description="Disordered" evidence="14">
    <location>
        <begin position="641"/>
        <end position="666"/>
    </location>
</feature>
<dbReference type="OrthoDB" id="784962at2759"/>
<dbReference type="InterPro" id="IPR001739">
    <property type="entry name" value="Methyl_CpG_DNA-bd"/>
</dbReference>
<feature type="coiled-coil region" evidence="13">
    <location>
        <begin position="792"/>
        <end position="826"/>
    </location>
</feature>
<dbReference type="Gene3D" id="1.20.920.10">
    <property type="entry name" value="Bromodomain-like"/>
    <property type="match status" value="1"/>
</dbReference>
<feature type="compositionally biased region" description="Polar residues" evidence="14">
    <location>
        <begin position="1737"/>
        <end position="1746"/>
    </location>
</feature>
<keyword evidence="3" id="KW-0479">Metal-binding</keyword>
<feature type="region of interest" description="Disordered" evidence="14">
    <location>
        <begin position="1"/>
        <end position="21"/>
    </location>
</feature>
<keyword evidence="5" id="KW-0862">Zinc</keyword>
<dbReference type="EnsemblMetazoa" id="XM_014389663.2">
    <property type="protein sequence ID" value="XP_014245149.1"/>
    <property type="gene ID" value="LOC106664199"/>
</dbReference>
<evidence type="ECO:0008006" key="21">
    <source>
        <dbReference type="Google" id="ProtNLM"/>
    </source>
</evidence>
<name>A0A8I6TF02_CIMLE</name>
<dbReference type="SUPFAM" id="SSF54171">
    <property type="entry name" value="DNA-binding domain"/>
    <property type="match status" value="1"/>
</dbReference>
<evidence type="ECO:0000256" key="3">
    <source>
        <dbReference type="ARBA" id="ARBA00022723"/>
    </source>
</evidence>
<feature type="region of interest" description="Disordered" evidence="14">
    <location>
        <begin position="132"/>
        <end position="175"/>
    </location>
</feature>
<dbReference type="PANTHER" id="PTHR45915">
    <property type="entry name" value="TRANSCRIPTION INTERMEDIARY FACTOR"/>
    <property type="match status" value="1"/>
</dbReference>
<evidence type="ECO:0000256" key="10">
    <source>
        <dbReference type="ARBA" id="ARBA00023242"/>
    </source>
</evidence>
<keyword evidence="9" id="KW-0804">Transcription</keyword>
<feature type="compositionally biased region" description="Basic and acidic residues" evidence="14">
    <location>
        <begin position="1224"/>
        <end position="1270"/>
    </location>
</feature>
<keyword evidence="6" id="KW-0805">Transcription regulation</keyword>
<evidence type="ECO:0000259" key="15">
    <source>
        <dbReference type="PROSITE" id="PS50014"/>
    </source>
</evidence>
<dbReference type="InterPro" id="IPR013083">
    <property type="entry name" value="Znf_RING/FYVE/PHD"/>
</dbReference>
<evidence type="ECO:0000256" key="6">
    <source>
        <dbReference type="ARBA" id="ARBA00023015"/>
    </source>
</evidence>
<sequence length="1892" mass="211317">MEKENASAPAERDKDRPAPNLLDAASLFGGASFWPRAEGSNAASNTNSLFGAYTGAYGGLLGRPGTPATGGYGGANPYGTLSVAASQAANLGINPASAAWWSMASQLAAHDYLASLQFAGLTPNMIPPYPMISTPPHLSGSKTNHSKSSSSSSTPPSVPTGSLPPTTASGDGLLGVRLPPDTEIIKYTSSMIGPKVPGTTNRGRKKTISLDVPNMGHHSQKSKNSKPFVGLDLSGKSKESASLEDSFYRYGMEMSERAELIKLGQTNGRSSPLSQTDDGPLNLSLKPDTPTNHNNNNSALQSLSALSQNLGQSDRVDRRKPGPKPRRVPPFTASESSHPSSGSEENDASVPHKDGRPRNLGRGVSKPKKNTVASLLAQSRALGLKPGLEISQLAALAKSASNYDKDKDESNVSGSPNSLQDHLLGKDHPLLLLYGLQNFSRGFEDHKQMSTDGMSEDSHSDLSETSSESEGERKRDRDNMSNDGGPGGKRRKVVIDEMKLREALEKGWKRETYITSVGRAGVKGEVVYTSPCGRTFRHFSDLVRFLEKQGSELTREHFSFSCRILLGDYIESGQGSKEPVRLNEETLALKLQELVAQHSLYLYTRAALDQNKQERDRMAFAAKEAKRLAREEAAKQKEHLRLLKEQERSERQEQARKEREQRSQQLLEGRKRLAFTSEEKWRIIREIESGKSKSDVSRELGLANSTVATIWKQRGNVMPTPGASPARKKKQEELERQRLEGQQRKQQERELKRQQAAIIKEQMYMQELSKQREILYTVELERERRRQHMGLVKALEIRKRMEEREKKRLEQRAEKLATREKRIEQRKIEVELLRELRKPVEDMELTDSKPLPKMSRIPGLKLSGQAFADTLLVYEFLRNFGETLGFDMESLPTLNSLQDALLGANEDAEEELLSVITQLVICGIEDPGIPHPARHTTILCHSLKQADISHSNLSEILRIYLYANATGELKATTGVHFEREREKRVTEHHNNMNELVEETSGKNSAFFALLKENTTFKMSEWLKKRPFLSLNPTKKAAILAFLCHELLQNKAVIRQIDSAIDTVAQLKRERWPIEANLRKLKHIQARKNKAIGSVGEKPEVVNEEEAEVESCNESDITQPEEDELAKMNIGETLAVVSKQSEVNTKALADYTSQLRSSCIGQDRFCRRYWCLSTGIYVEAIESGDPELYYKPSSPSVKDEEEEEDEDKKDEAMEVKSEPDEEHESVDNDELHVDGDEKMDTSETEPPKSEDLKEEPLKEENSPVKEEVKEEVKAPQRVLQFERLGECMEKESNAVNGIHHTNNVSHDDVQWFSILPKDPCDSTSITNSQPGYRCWSDTSGELRIPQLQYGSPSPCPSPLPLPLSADEVALLEHCKTHGLPKPGKPIPISQDLRQGWWKISMPMMKEVVANLDPRGVREREFMASITRLRTDHTWDSTLLASTSGDPTKSDFKQEEDCPEDFVSNVDSPDDWSEETALRIDLAILTQVEALEEKVASASMQLKGWKVPPKASSSGIEFKPACIAPSPSVNPVAVAKERLSQLFDNIEKRYLKPPLGANTGDLKLAASCNNVDEGEGSRDCKGLVIWKEALQKSQTSAQLSMVQHALEASIAWDKSIMKAVSPQQNAPTNCQFCHSGDNEDKLLLCDGCDKGYHTYCFKPKMENIPEGDWFCHQCLNKAKGEKNCIVCGKKVGRNLLACEACPIAYHTDCMTPPLNKVPRGKWYCTNCASKHTKKKTRRSQNTQNNSLSPVKPEELTNSTESLPVALPAEEETPPPAKKEKSSKKLNKDLAPCHQILEDLQSHDESWPFLLAVNTKQFPTYKKIIRNPMDLQTIAKRLNHNEYKSKEEFVSDVRLIFDNCETFNEDNSPVGKAGHSLRLYFETRWAELLAAKSAT</sequence>
<dbReference type="Proteomes" id="UP000494040">
    <property type="component" value="Unassembled WGS sequence"/>
</dbReference>
<dbReference type="RefSeq" id="XP_014245148.1">
    <property type="nucleotide sequence ID" value="XM_014389662.2"/>
</dbReference>
<feature type="domain" description="MBD" evidence="18">
    <location>
        <begin position="494"/>
        <end position="565"/>
    </location>
</feature>
<dbReference type="SUPFAM" id="SSF47370">
    <property type="entry name" value="Bromodomain"/>
    <property type="match status" value="1"/>
</dbReference>
<dbReference type="InterPro" id="IPR028942">
    <property type="entry name" value="WHIM1_dom"/>
</dbReference>
<dbReference type="SMART" id="SM00391">
    <property type="entry name" value="MBD"/>
    <property type="match status" value="1"/>
</dbReference>
<evidence type="ECO:0000256" key="5">
    <source>
        <dbReference type="ARBA" id="ARBA00022833"/>
    </source>
</evidence>
<evidence type="ECO:0000259" key="17">
    <source>
        <dbReference type="PROSITE" id="PS50827"/>
    </source>
</evidence>
<dbReference type="InterPro" id="IPR018359">
    <property type="entry name" value="Bromodomain_CS"/>
</dbReference>
<dbReference type="PROSITE" id="PS50982">
    <property type="entry name" value="MBD"/>
    <property type="match status" value="1"/>
</dbReference>
<dbReference type="PROSITE" id="PS00633">
    <property type="entry name" value="BROMODOMAIN_1"/>
    <property type="match status" value="1"/>
</dbReference>
<dbReference type="InterPro" id="IPR036427">
    <property type="entry name" value="Bromodomain-like_sf"/>
</dbReference>
<dbReference type="Pfam" id="PF15612">
    <property type="entry name" value="WHIM1"/>
    <property type="match status" value="1"/>
</dbReference>
<dbReference type="Pfam" id="PF01429">
    <property type="entry name" value="MBD"/>
    <property type="match status" value="1"/>
</dbReference>
<dbReference type="Gene3D" id="1.10.10.60">
    <property type="entry name" value="Homeodomain-like"/>
    <property type="match status" value="1"/>
</dbReference>
<evidence type="ECO:0000256" key="1">
    <source>
        <dbReference type="ARBA" id="ARBA00004123"/>
    </source>
</evidence>
<feature type="compositionally biased region" description="Acidic residues" evidence="14">
    <location>
        <begin position="1198"/>
        <end position="1207"/>
    </location>
</feature>
<feature type="compositionally biased region" description="Basic and acidic residues" evidence="14">
    <location>
        <begin position="641"/>
        <end position="662"/>
    </location>
</feature>
<feature type="region of interest" description="Disordered" evidence="14">
    <location>
        <begin position="712"/>
        <end position="748"/>
    </location>
</feature>
<evidence type="ECO:0000256" key="12">
    <source>
        <dbReference type="PROSITE-ProRule" id="PRU00146"/>
    </source>
</evidence>
<evidence type="ECO:0000313" key="20">
    <source>
        <dbReference type="Proteomes" id="UP000494040"/>
    </source>
</evidence>
<organism evidence="19 20">
    <name type="scientific">Cimex lectularius</name>
    <name type="common">Bed bug</name>
    <name type="synonym">Acanthia lectularia</name>
    <dbReference type="NCBI Taxonomy" id="79782"/>
    <lineage>
        <taxon>Eukaryota</taxon>
        <taxon>Metazoa</taxon>
        <taxon>Ecdysozoa</taxon>
        <taxon>Arthropoda</taxon>
        <taxon>Hexapoda</taxon>
        <taxon>Insecta</taxon>
        <taxon>Pterygota</taxon>
        <taxon>Neoptera</taxon>
        <taxon>Paraneoptera</taxon>
        <taxon>Hemiptera</taxon>
        <taxon>Heteroptera</taxon>
        <taxon>Panheteroptera</taxon>
        <taxon>Cimicomorpha</taxon>
        <taxon>Cimicidae</taxon>
        <taxon>Cimex</taxon>
    </lineage>
</organism>
<feature type="compositionally biased region" description="Low complexity" evidence="14">
    <location>
        <begin position="294"/>
        <end position="310"/>
    </location>
</feature>
<feature type="compositionally biased region" description="Low complexity" evidence="14">
    <location>
        <begin position="334"/>
        <end position="343"/>
    </location>
</feature>
<dbReference type="Pfam" id="PF00439">
    <property type="entry name" value="Bromodomain"/>
    <property type="match status" value="1"/>
</dbReference>
<dbReference type="RefSeq" id="XP_014245149.1">
    <property type="nucleotide sequence ID" value="XM_014389663.2"/>
</dbReference>
<dbReference type="Gene3D" id="3.30.890.10">
    <property type="entry name" value="Methyl-cpg-binding Protein 2, Chain A"/>
    <property type="match status" value="1"/>
</dbReference>
<dbReference type="InterPro" id="IPR009057">
    <property type="entry name" value="Homeodomain-like_sf"/>
</dbReference>
<feature type="region of interest" description="Disordered" evidence="14">
    <location>
        <begin position="1733"/>
        <end position="1783"/>
    </location>
</feature>
<dbReference type="Gene3D" id="3.30.40.10">
    <property type="entry name" value="Zinc/RING finger domain, C3HC4 (zinc finger)"/>
    <property type="match status" value="2"/>
</dbReference>
<dbReference type="Pfam" id="PF15613">
    <property type="entry name" value="WSD"/>
    <property type="match status" value="1"/>
</dbReference>
<evidence type="ECO:0000313" key="19">
    <source>
        <dbReference type="EnsemblMetazoa" id="XP_014245149.1"/>
    </source>
</evidence>
<reference evidence="19" key="1">
    <citation type="submission" date="2022-01" db="UniProtKB">
        <authorList>
            <consortium name="EnsemblMetazoa"/>
        </authorList>
    </citation>
    <scope>IDENTIFICATION</scope>
</reference>
<dbReference type="InterPro" id="IPR019787">
    <property type="entry name" value="Znf_PHD-finger"/>
</dbReference>
<accession>A0A8I6TF02</accession>
<dbReference type="Pfam" id="PF00628">
    <property type="entry name" value="PHD"/>
    <property type="match status" value="2"/>
</dbReference>
<dbReference type="EnsemblMetazoa" id="XM_014389662.2">
    <property type="protein sequence ID" value="XP_014245148.1"/>
    <property type="gene ID" value="LOC106664199"/>
</dbReference>
<keyword evidence="20" id="KW-1185">Reference proteome</keyword>
<feature type="region of interest" description="Disordered" evidence="14">
    <location>
        <begin position="446"/>
        <end position="493"/>
    </location>
</feature>
<evidence type="ECO:0000259" key="16">
    <source>
        <dbReference type="PROSITE" id="PS50016"/>
    </source>
</evidence>
<dbReference type="GO" id="GO:0008270">
    <property type="term" value="F:zinc ion binding"/>
    <property type="evidence" value="ECO:0007669"/>
    <property type="project" value="UniProtKB-KW"/>
</dbReference>
<dbReference type="FunFam" id="3.30.40.10:FF:000199">
    <property type="entry name" value="Bromodomain adjacent to zinc finger domain 2B"/>
    <property type="match status" value="1"/>
</dbReference>
<feature type="domain" description="PHD-type" evidence="16">
    <location>
        <begin position="1679"/>
        <end position="1728"/>
    </location>
</feature>
<keyword evidence="4 12" id="KW-0863">Zinc-finger</keyword>
<feature type="region of interest" description="Disordered" evidence="14">
    <location>
        <begin position="266"/>
        <end position="370"/>
    </location>
</feature>
<dbReference type="GO" id="GO:0003677">
    <property type="term" value="F:DNA binding"/>
    <property type="evidence" value="ECO:0007669"/>
    <property type="project" value="InterPro"/>
</dbReference>
<dbReference type="OMA" id="NCSNIDH"/>
<evidence type="ECO:0000256" key="14">
    <source>
        <dbReference type="SAM" id="MobiDB-lite"/>
    </source>
</evidence>
<dbReference type="PRINTS" id="PR00503">
    <property type="entry name" value="BROMODOMAIN"/>
</dbReference>
<dbReference type="InterPro" id="IPR007889">
    <property type="entry name" value="HTH_Psq"/>
</dbReference>
<feature type="compositionally biased region" description="Polar residues" evidence="14">
    <location>
        <begin position="266"/>
        <end position="277"/>
    </location>
</feature>
<dbReference type="InterPro" id="IPR016177">
    <property type="entry name" value="DNA-bd_dom_sf"/>
</dbReference>
<dbReference type="GeneID" id="106664199"/>
<dbReference type="InterPro" id="IPR018501">
    <property type="entry name" value="DDT_dom"/>
</dbReference>
<comment type="similarity">
    <text evidence="2">Belongs to the WAL family.</text>
</comment>
<dbReference type="PROSITE" id="PS50827">
    <property type="entry name" value="DDT"/>
    <property type="match status" value="1"/>
</dbReference>
<dbReference type="InterPro" id="IPR028941">
    <property type="entry name" value="WHIM2_dom"/>
</dbReference>